<keyword evidence="3" id="KW-1185">Reference proteome</keyword>
<dbReference type="Gene3D" id="3.40.525.10">
    <property type="entry name" value="CRAL-TRIO lipid binding domain"/>
    <property type="match status" value="1"/>
</dbReference>
<dbReference type="InterPro" id="IPR036273">
    <property type="entry name" value="CRAL/TRIO_N_dom_sf"/>
</dbReference>
<dbReference type="CDD" id="cd00170">
    <property type="entry name" value="SEC14"/>
    <property type="match status" value="1"/>
</dbReference>
<evidence type="ECO:0000313" key="2">
    <source>
        <dbReference type="EMBL" id="KAL3860413.1"/>
    </source>
</evidence>
<sequence>MSESEDYECELDEASKVKSKEELNEIPEERLSSVQCFRDWIHQQPWLKTPTNTKFLLSFLRTKKFSQLEARGLLERYWSARTKCPEWTQGIDPADPNIIKILRDTQVYIPLPGRDKDGRKVIFSSMSKMDYSGKFFGPDEFTRATIPVFDFLLLEENIQVNGFTFLVDCTDVTLRAQTWFGMDRIKKGQEMRQKAIPARMKEIHYYNAGPVMEALFNVVRPFMTEKLRKRMVFHTSMTTVYEKIDMSMLPQEYLPDDYMGTTAGSMESILVIIHINAWACKCFLHFVNGILITIYIGNSYYLPFYHYNGSYGVDLSKKEKDDVPQASFRKLNVF</sequence>
<dbReference type="SMART" id="SM00516">
    <property type="entry name" value="SEC14"/>
    <property type="match status" value="1"/>
</dbReference>
<dbReference type="InterPro" id="IPR036865">
    <property type="entry name" value="CRAL-TRIO_dom_sf"/>
</dbReference>
<reference evidence="2 3" key="1">
    <citation type="submission" date="2024-11" db="EMBL/GenBank/DDBJ databases">
        <title>Chromosome-level genome assembly of the freshwater bivalve Anodonta woodiana.</title>
        <authorList>
            <person name="Chen X."/>
        </authorList>
    </citation>
    <scope>NUCLEOTIDE SEQUENCE [LARGE SCALE GENOMIC DNA]</scope>
    <source>
        <strain evidence="2">MN2024</strain>
        <tissue evidence="2">Gills</tissue>
    </source>
</reference>
<organism evidence="2 3">
    <name type="scientific">Sinanodonta woodiana</name>
    <name type="common">Chinese pond mussel</name>
    <name type="synonym">Anodonta woodiana</name>
    <dbReference type="NCBI Taxonomy" id="1069815"/>
    <lineage>
        <taxon>Eukaryota</taxon>
        <taxon>Metazoa</taxon>
        <taxon>Spiralia</taxon>
        <taxon>Lophotrochozoa</taxon>
        <taxon>Mollusca</taxon>
        <taxon>Bivalvia</taxon>
        <taxon>Autobranchia</taxon>
        <taxon>Heteroconchia</taxon>
        <taxon>Palaeoheterodonta</taxon>
        <taxon>Unionida</taxon>
        <taxon>Unionoidea</taxon>
        <taxon>Unionidae</taxon>
        <taxon>Unioninae</taxon>
        <taxon>Sinanodonta</taxon>
    </lineage>
</organism>
<dbReference type="Pfam" id="PF00650">
    <property type="entry name" value="CRAL_TRIO"/>
    <property type="match status" value="1"/>
</dbReference>
<feature type="domain" description="CRAL-TRIO" evidence="1">
    <location>
        <begin position="95"/>
        <end position="266"/>
    </location>
</feature>
<dbReference type="Proteomes" id="UP001634394">
    <property type="component" value="Unassembled WGS sequence"/>
</dbReference>
<dbReference type="PANTHER" id="PTHR10174:SF208">
    <property type="entry name" value="CRAL-TRIO DOMAIN-CONTAINING PROTEIN DDB_G0278031"/>
    <property type="match status" value="1"/>
</dbReference>
<dbReference type="Gene3D" id="1.10.8.20">
    <property type="entry name" value="N-terminal domain of phosphatidylinositol transfer protein sec14p"/>
    <property type="match status" value="1"/>
</dbReference>
<dbReference type="InterPro" id="IPR001251">
    <property type="entry name" value="CRAL-TRIO_dom"/>
</dbReference>
<dbReference type="PROSITE" id="PS50191">
    <property type="entry name" value="CRAL_TRIO"/>
    <property type="match status" value="1"/>
</dbReference>
<gene>
    <name evidence="2" type="ORF">ACJMK2_010537</name>
</gene>
<name>A0ABD3VIP9_SINWO</name>
<comment type="caution">
    <text evidence="2">The sequence shown here is derived from an EMBL/GenBank/DDBJ whole genome shotgun (WGS) entry which is preliminary data.</text>
</comment>
<evidence type="ECO:0000259" key="1">
    <source>
        <dbReference type="PROSITE" id="PS50191"/>
    </source>
</evidence>
<dbReference type="PRINTS" id="PR00180">
    <property type="entry name" value="CRETINALDHBP"/>
</dbReference>
<dbReference type="EMBL" id="JBJQND010000012">
    <property type="protein sequence ID" value="KAL3860413.1"/>
    <property type="molecule type" value="Genomic_DNA"/>
</dbReference>
<evidence type="ECO:0000313" key="3">
    <source>
        <dbReference type="Proteomes" id="UP001634394"/>
    </source>
</evidence>
<dbReference type="AlphaFoldDB" id="A0ABD3VIP9"/>
<proteinExistence type="predicted"/>
<accession>A0ABD3VIP9</accession>
<protein>
    <recommendedName>
        <fullName evidence="1">CRAL-TRIO domain-containing protein</fullName>
    </recommendedName>
</protein>
<dbReference type="SUPFAM" id="SSF52087">
    <property type="entry name" value="CRAL/TRIO domain"/>
    <property type="match status" value="1"/>
</dbReference>
<dbReference type="PANTHER" id="PTHR10174">
    <property type="entry name" value="ALPHA-TOCOPHEROL TRANSFER PROTEIN-RELATED"/>
    <property type="match status" value="1"/>
</dbReference>
<dbReference type="SUPFAM" id="SSF46938">
    <property type="entry name" value="CRAL/TRIO N-terminal domain"/>
    <property type="match status" value="1"/>
</dbReference>